<proteinExistence type="predicted"/>
<dbReference type="EMBL" id="GG704912">
    <property type="protein sequence ID" value="EAS28641.3"/>
    <property type="molecule type" value="Genomic_DNA"/>
</dbReference>
<protein>
    <submittedName>
        <fullName evidence="1">Uncharacterized protein</fullName>
    </submittedName>
</protein>
<dbReference type="AlphaFoldDB" id="J3K3A3"/>
<reference evidence="2" key="1">
    <citation type="journal article" date="2009" name="Genome Res.">
        <title>Comparative genomic analyses of the human fungal pathogens Coccidioides and their relatives.</title>
        <authorList>
            <person name="Sharpton T.J."/>
            <person name="Stajich J.E."/>
            <person name="Rounsley S.D."/>
            <person name="Gardner M.J."/>
            <person name="Wortman J.R."/>
            <person name="Jordar V.S."/>
            <person name="Maiti R."/>
            <person name="Kodira C.D."/>
            <person name="Neafsey D.E."/>
            <person name="Zeng Q."/>
            <person name="Hung C.-Y."/>
            <person name="McMahan C."/>
            <person name="Muszewska A."/>
            <person name="Grynberg M."/>
            <person name="Mandel M.A."/>
            <person name="Kellner E.M."/>
            <person name="Barker B.M."/>
            <person name="Galgiani J.N."/>
            <person name="Orbach M.J."/>
            <person name="Kirkland T.N."/>
            <person name="Cole G.T."/>
            <person name="Henn M.R."/>
            <person name="Birren B.W."/>
            <person name="Taylor J.W."/>
        </authorList>
    </citation>
    <scope>NUCLEOTIDE SEQUENCE [LARGE SCALE GENOMIC DNA]</scope>
    <source>
        <strain evidence="2">RS</strain>
    </source>
</reference>
<reference evidence="2" key="2">
    <citation type="journal article" date="2010" name="Genome Res.">
        <title>Population genomic sequencing of Coccidioides fungi reveals recent hybridization and transposon control.</title>
        <authorList>
            <person name="Neafsey D.E."/>
            <person name="Barker B.M."/>
            <person name="Sharpton T.J."/>
            <person name="Stajich J.E."/>
            <person name="Park D.J."/>
            <person name="Whiston E."/>
            <person name="Hung C.-Y."/>
            <person name="McMahan C."/>
            <person name="White J."/>
            <person name="Sykes S."/>
            <person name="Heiman D."/>
            <person name="Young S."/>
            <person name="Zeng Q."/>
            <person name="Abouelleil A."/>
            <person name="Aftuck L."/>
            <person name="Bessette D."/>
            <person name="Brown A."/>
            <person name="FitzGerald M."/>
            <person name="Lui A."/>
            <person name="Macdonald J.P."/>
            <person name="Priest M."/>
            <person name="Orbach M.J."/>
            <person name="Galgiani J.N."/>
            <person name="Kirkland T.N."/>
            <person name="Cole G.T."/>
            <person name="Birren B.W."/>
            <person name="Henn M.R."/>
            <person name="Taylor J.W."/>
            <person name="Rounsley S.D."/>
        </authorList>
    </citation>
    <scope>GENOME REANNOTATION</scope>
    <source>
        <strain evidence="2">RS</strain>
    </source>
</reference>
<gene>
    <name evidence="1" type="ORF">CIMG_12940</name>
</gene>
<name>J3K3A3_COCIM</name>
<dbReference type="VEuPathDB" id="FungiDB:CIMG_12940"/>
<keyword evidence="2" id="KW-1185">Reference proteome</keyword>
<dbReference type="InParanoid" id="J3K3A3"/>
<accession>J3K3A3</accession>
<evidence type="ECO:0000313" key="2">
    <source>
        <dbReference type="Proteomes" id="UP000001261"/>
    </source>
</evidence>
<dbReference type="RefSeq" id="XP_001240224.2">
    <property type="nucleotide sequence ID" value="XM_001240223.2"/>
</dbReference>
<sequence>MKLSIIQAEISLLNHDLKNLEPTDDISTTRSTSQQLKQEKDCEQDNKAIISKYADLNVQDDSAVKTGAKTAITTAISKKFQDNIEIGSTNEDVDINFEKNTNNTIKIMNKIICGISSNISLPSMNKDTRKVLLEEFTKNAVDIKISFVEKHRSNNRLIVNTKHLEHLKMSDNDDNNEDFIKNTSKTLFKLNHMLNTTGAEAPDYLTTCSDLNVDPDNLMVANLILKSWQVIRVA</sequence>
<dbReference type="GeneID" id="24164567"/>
<evidence type="ECO:0000313" key="1">
    <source>
        <dbReference type="EMBL" id="EAS28641.3"/>
    </source>
</evidence>
<dbReference type="Proteomes" id="UP000001261">
    <property type="component" value="Unassembled WGS sequence"/>
</dbReference>
<dbReference type="KEGG" id="cim:CIMG_12940"/>
<organism evidence="1 2">
    <name type="scientific">Coccidioides immitis (strain RS)</name>
    <name type="common">Valley fever fungus</name>
    <dbReference type="NCBI Taxonomy" id="246410"/>
    <lineage>
        <taxon>Eukaryota</taxon>
        <taxon>Fungi</taxon>
        <taxon>Dikarya</taxon>
        <taxon>Ascomycota</taxon>
        <taxon>Pezizomycotina</taxon>
        <taxon>Eurotiomycetes</taxon>
        <taxon>Eurotiomycetidae</taxon>
        <taxon>Onygenales</taxon>
        <taxon>Onygenaceae</taxon>
        <taxon>Coccidioides</taxon>
    </lineage>
</organism>